<dbReference type="GO" id="GO:0003824">
    <property type="term" value="F:catalytic activity"/>
    <property type="evidence" value="ECO:0007669"/>
    <property type="project" value="InterPro"/>
</dbReference>
<dbReference type="InterPro" id="IPR005302">
    <property type="entry name" value="MoCF_Sase_C"/>
</dbReference>
<evidence type="ECO:0000313" key="2">
    <source>
        <dbReference type="EMBL" id="MBB6646683.1"/>
    </source>
</evidence>
<dbReference type="PROSITE" id="PS51340">
    <property type="entry name" value="MOSC"/>
    <property type="match status" value="1"/>
</dbReference>
<evidence type="ECO:0000259" key="1">
    <source>
        <dbReference type="PROSITE" id="PS51340"/>
    </source>
</evidence>
<comment type="caution">
    <text evidence="2">The sequence shown here is derived from an EMBL/GenBank/DDBJ whole genome shotgun (WGS) entry which is preliminary data.</text>
</comment>
<sequence>MARLERLRIYPVKGLDGVDVGTADVRAGGTLDGDREYALLDADGDPLNGKRTAAVHDLDAGFDPDSGTLTLETDAGETERFALPADRDRASAWCSDVFDGEFTLERDDERGFVDRPGMGPSVVSTATLETVASWFDGLTVGSVRRRLRANLEVSGVDPFWEDRFVGEAAPEFAVGGVRFEGVEPCGRCVVPSRDPDTGEALPEFRERFIEKRRETFPDFADPDTFDHFFAVMILARVPAAAERPTLRVGEPVEVV</sequence>
<dbReference type="InterPro" id="IPR005303">
    <property type="entry name" value="MOCOS_middle"/>
</dbReference>
<dbReference type="GO" id="GO:0030151">
    <property type="term" value="F:molybdenum ion binding"/>
    <property type="evidence" value="ECO:0007669"/>
    <property type="project" value="InterPro"/>
</dbReference>
<dbReference type="InterPro" id="IPR011037">
    <property type="entry name" value="Pyrv_Knase-like_insert_dom_sf"/>
</dbReference>
<dbReference type="Proteomes" id="UP000546257">
    <property type="component" value="Unassembled WGS sequence"/>
</dbReference>
<keyword evidence="3" id="KW-1185">Reference proteome</keyword>
<gene>
    <name evidence="2" type="ORF">H5V44_10365</name>
</gene>
<reference evidence="2 3" key="1">
    <citation type="submission" date="2020-08" db="EMBL/GenBank/DDBJ databases">
        <authorList>
            <person name="Seo M.-J."/>
        </authorList>
    </citation>
    <scope>NUCLEOTIDE SEQUENCE [LARGE SCALE GENOMIC DNA]</scope>
    <source>
        <strain evidence="2 3">MBLA0160</strain>
    </source>
</reference>
<dbReference type="AlphaFoldDB" id="A0A7J9SJX4"/>
<dbReference type="Pfam" id="PF03476">
    <property type="entry name" value="MOSC_N"/>
    <property type="match status" value="1"/>
</dbReference>
<feature type="domain" description="MOSC" evidence="1">
    <location>
        <begin position="91"/>
        <end position="255"/>
    </location>
</feature>
<accession>A0A7J9SJX4</accession>
<proteinExistence type="predicted"/>
<dbReference type="Pfam" id="PF03473">
    <property type="entry name" value="MOSC"/>
    <property type="match status" value="1"/>
</dbReference>
<protein>
    <submittedName>
        <fullName evidence="2">MOSC N-terminal beta barrel domain-containing protein</fullName>
    </submittedName>
</protein>
<dbReference type="SUPFAM" id="SSF50800">
    <property type="entry name" value="PK beta-barrel domain-like"/>
    <property type="match status" value="1"/>
</dbReference>
<dbReference type="RefSeq" id="WP_185193041.1">
    <property type="nucleotide sequence ID" value="NZ_JACKXD010000003.1"/>
</dbReference>
<dbReference type="GO" id="GO:0030170">
    <property type="term" value="F:pyridoxal phosphate binding"/>
    <property type="evidence" value="ECO:0007669"/>
    <property type="project" value="InterPro"/>
</dbReference>
<evidence type="ECO:0000313" key="3">
    <source>
        <dbReference type="Proteomes" id="UP000546257"/>
    </source>
</evidence>
<dbReference type="EMBL" id="JACKXD010000003">
    <property type="protein sequence ID" value="MBB6646683.1"/>
    <property type="molecule type" value="Genomic_DNA"/>
</dbReference>
<organism evidence="2 3">
    <name type="scientific">Halobellus ruber</name>
    <dbReference type="NCBI Taxonomy" id="2761102"/>
    <lineage>
        <taxon>Archaea</taxon>
        <taxon>Methanobacteriati</taxon>
        <taxon>Methanobacteriota</taxon>
        <taxon>Stenosarchaea group</taxon>
        <taxon>Halobacteria</taxon>
        <taxon>Halobacteriales</taxon>
        <taxon>Haloferacaceae</taxon>
        <taxon>Halobellus</taxon>
    </lineage>
</organism>
<name>A0A7J9SJX4_9EURY</name>